<dbReference type="SUPFAM" id="SSF55785">
    <property type="entry name" value="PYP-like sensor domain (PAS domain)"/>
    <property type="match status" value="2"/>
</dbReference>
<dbReference type="InterPro" id="IPR000700">
    <property type="entry name" value="PAS-assoc_C"/>
</dbReference>
<feature type="domain" description="PAC" evidence="9">
    <location>
        <begin position="351"/>
        <end position="403"/>
    </location>
</feature>
<keyword evidence="6" id="KW-0902">Two-component regulatory system</keyword>
<dbReference type="PROSITE" id="PS50109">
    <property type="entry name" value="HIS_KIN"/>
    <property type="match status" value="1"/>
</dbReference>
<name>A0A3A8QMM2_9BACT</name>
<sequence length="607" mass="68405">MRGRSPASLAELLDTDRQALVDDWVARVSPLFATLRLSREQIVDALPPILDELRASLVEAEEDTDSLPPLHHSEAAGAHGRQRLRLGVDVSLLTREYALLRDCILARAGREDVDVTLPQLRVLCTCLDSSLAQAAIPFAFDSAERRHAETEERERFFQLSPDMFSVAGMDGYFKRVNAYFVQVLGWSEAELYQHPFMDLVHPDDQESTREESRKLSQGIPTLRFENRFRTRDGRYRWLAWAARPVPELGLIYAAARDITEQKAVAHERERLLEALRDSEARFRNMADHAPVMLWVTDGQGSTTYMNRGWYAFTGQTEATGLDFGWLDAVHPDDVERTKRIFVDSNAARRAFRLDYRLRGADGHYRWAVDTGSPRIDAEGHFLGYIGSVIDISDRKQAEDEREALLVRESAARKEAEEANQLKDEFLATISHELRTPLTAILGWVQLLRTGHLPEPRRERALETMERNARAQGQLIEDLLDVSRIVSGKLKLDVTPVELSTVVQQSLESVRPAADARGVQVRATVDTTSSVMGDPHRLQQVVWNLLSNAVKFTPRGGHVRLVVARRDSTVELTVEDTGQGIAATFLPHVFERFRQADSGTTRKTGGLG</sequence>
<reference evidence="11" key="1">
    <citation type="submission" date="2018-09" db="EMBL/GenBank/DDBJ databases">
        <authorList>
            <person name="Livingstone P.G."/>
            <person name="Whitworth D.E."/>
        </authorList>
    </citation>
    <scope>NUCLEOTIDE SEQUENCE [LARGE SCALE GENOMIC DNA]</scope>
    <source>
        <strain evidence="11">AB050A</strain>
    </source>
</reference>
<evidence type="ECO:0000256" key="4">
    <source>
        <dbReference type="ARBA" id="ARBA00022679"/>
    </source>
</evidence>
<feature type="domain" description="PAS" evidence="8">
    <location>
        <begin position="149"/>
        <end position="219"/>
    </location>
</feature>
<dbReference type="OrthoDB" id="5392202at2"/>
<evidence type="ECO:0000313" key="11">
    <source>
        <dbReference type="Proteomes" id="UP000267003"/>
    </source>
</evidence>
<evidence type="ECO:0000256" key="2">
    <source>
        <dbReference type="ARBA" id="ARBA00012438"/>
    </source>
</evidence>
<dbReference type="InterPro" id="IPR003594">
    <property type="entry name" value="HATPase_dom"/>
</dbReference>
<keyword evidence="5" id="KW-0418">Kinase</keyword>
<dbReference type="InterPro" id="IPR000014">
    <property type="entry name" value="PAS"/>
</dbReference>
<dbReference type="Pfam" id="PF00512">
    <property type="entry name" value="HisKA"/>
    <property type="match status" value="1"/>
</dbReference>
<evidence type="ECO:0000259" key="8">
    <source>
        <dbReference type="PROSITE" id="PS50112"/>
    </source>
</evidence>
<dbReference type="Gene3D" id="1.10.287.130">
    <property type="match status" value="1"/>
</dbReference>
<proteinExistence type="predicted"/>
<evidence type="ECO:0000256" key="6">
    <source>
        <dbReference type="ARBA" id="ARBA00023012"/>
    </source>
</evidence>
<feature type="domain" description="PAS" evidence="8">
    <location>
        <begin position="278"/>
        <end position="349"/>
    </location>
</feature>
<dbReference type="InterPro" id="IPR035965">
    <property type="entry name" value="PAS-like_dom_sf"/>
</dbReference>
<dbReference type="Gene3D" id="3.30.565.10">
    <property type="entry name" value="Histidine kinase-like ATPase, C-terminal domain"/>
    <property type="match status" value="1"/>
</dbReference>
<dbReference type="InterPro" id="IPR001610">
    <property type="entry name" value="PAC"/>
</dbReference>
<keyword evidence="11" id="KW-1185">Reference proteome</keyword>
<dbReference type="Pfam" id="PF08447">
    <property type="entry name" value="PAS_3"/>
    <property type="match status" value="2"/>
</dbReference>
<evidence type="ECO:0000256" key="1">
    <source>
        <dbReference type="ARBA" id="ARBA00000085"/>
    </source>
</evidence>
<dbReference type="PROSITE" id="PS50113">
    <property type="entry name" value="PAC"/>
    <property type="match status" value="1"/>
</dbReference>
<dbReference type="FunFam" id="1.10.287.130:FF:000001">
    <property type="entry name" value="Two-component sensor histidine kinase"/>
    <property type="match status" value="1"/>
</dbReference>
<keyword evidence="3" id="KW-0597">Phosphoprotein</keyword>
<accession>A0A3A8QMM2</accession>
<dbReference type="Gene3D" id="3.30.450.20">
    <property type="entry name" value="PAS domain"/>
    <property type="match status" value="2"/>
</dbReference>
<comment type="catalytic activity">
    <reaction evidence="1">
        <text>ATP + protein L-histidine = ADP + protein N-phospho-L-histidine.</text>
        <dbReference type="EC" id="2.7.13.3"/>
    </reaction>
</comment>
<protein>
    <recommendedName>
        <fullName evidence="2">histidine kinase</fullName>
        <ecNumber evidence="2">2.7.13.3</ecNumber>
    </recommendedName>
</protein>
<gene>
    <name evidence="10" type="ORF">D7W81_10145</name>
</gene>
<dbReference type="PANTHER" id="PTHR43711:SF31">
    <property type="entry name" value="HISTIDINE KINASE"/>
    <property type="match status" value="1"/>
</dbReference>
<feature type="domain" description="Histidine kinase" evidence="7">
    <location>
        <begin position="428"/>
        <end position="607"/>
    </location>
</feature>
<evidence type="ECO:0000256" key="3">
    <source>
        <dbReference type="ARBA" id="ARBA00022553"/>
    </source>
</evidence>
<dbReference type="InterPro" id="IPR050736">
    <property type="entry name" value="Sensor_HK_Regulatory"/>
</dbReference>
<dbReference type="SMART" id="SM00086">
    <property type="entry name" value="PAC"/>
    <property type="match status" value="2"/>
</dbReference>
<dbReference type="FunFam" id="3.30.450.20:FF:000099">
    <property type="entry name" value="Sensory box sensor histidine kinase"/>
    <property type="match status" value="1"/>
</dbReference>
<dbReference type="AlphaFoldDB" id="A0A3A8QMM2"/>
<dbReference type="CDD" id="cd00130">
    <property type="entry name" value="PAS"/>
    <property type="match status" value="2"/>
</dbReference>
<dbReference type="SUPFAM" id="SSF55874">
    <property type="entry name" value="ATPase domain of HSP90 chaperone/DNA topoisomerase II/histidine kinase"/>
    <property type="match status" value="1"/>
</dbReference>
<evidence type="ECO:0000259" key="7">
    <source>
        <dbReference type="PROSITE" id="PS50109"/>
    </source>
</evidence>
<comment type="caution">
    <text evidence="10">The sequence shown here is derived from an EMBL/GenBank/DDBJ whole genome shotgun (WGS) entry which is preliminary data.</text>
</comment>
<dbReference type="Proteomes" id="UP000267003">
    <property type="component" value="Unassembled WGS sequence"/>
</dbReference>
<evidence type="ECO:0000313" key="10">
    <source>
        <dbReference type="EMBL" id="RKH70029.1"/>
    </source>
</evidence>
<dbReference type="SUPFAM" id="SSF47384">
    <property type="entry name" value="Homodimeric domain of signal transducing histidine kinase"/>
    <property type="match status" value="1"/>
</dbReference>
<dbReference type="Pfam" id="PF02518">
    <property type="entry name" value="HATPase_c"/>
    <property type="match status" value="1"/>
</dbReference>
<dbReference type="CDD" id="cd00082">
    <property type="entry name" value="HisKA"/>
    <property type="match status" value="1"/>
</dbReference>
<dbReference type="InterPro" id="IPR013655">
    <property type="entry name" value="PAS_fold_3"/>
</dbReference>
<dbReference type="InterPro" id="IPR036890">
    <property type="entry name" value="HATPase_C_sf"/>
</dbReference>
<dbReference type="EMBL" id="RAWK01000047">
    <property type="protein sequence ID" value="RKH70029.1"/>
    <property type="molecule type" value="Genomic_DNA"/>
</dbReference>
<dbReference type="SMART" id="SM00091">
    <property type="entry name" value="PAS"/>
    <property type="match status" value="2"/>
</dbReference>
<evidence type="ECO:0000256" key="5">
    <source>
        <dbReference type="ARBA" id="ARBA00022777"/>
    </source>
</evidence>
<dbReference type="EC" id="2.7.13.3" evidence="2"/>
<keyword evidence="4" id="KW-0808">Transferase</keyword>
<dbReference type="PROSITE" id="PS50112">
    <property type="entry name" value="PAS"/>
    <property type="match status" value="2"/>
</dbReference>
<evidence type="ECO:0000259" key="9">
    <source>
        <dbReference type="PROSITE" id="PS50113"/>
    </source>
</evidence>
<dbReference type="RefSeq" id="WP_120555143.1">
    <property type="nucleotide sequence ID" value="NZ_RAWK01000047.1"/>
</dbReference>
<dbReference type="InterPro" id="IPR036097">
    <property type="entry name" value="HisK_dim/P_sf"/>
</dbReference>
<dbReference type="SMART" id="SM00388">
    <property type="entry name" value="HisKA"/>
    <property type="match status" value="1"/>
</dbReference>
<feature type="non-terminal residue" evidence="10">
    <location>
        <position position="607"/>
    </location>
</feature>
<dbReference type="InterPro" id="IPR005467">
    <property type="entry name" value="His_kinase_dom"/>
</dbReference>
<organism evidence="10 11">
    <name type="scientific">Corallococcus aberystwythensis</name>
    <dbReference type="NCBI Taxonomy" id="2316722"/>
    <lineage>
        <taxon>Bacteria</taxon>
        <taxon>Pseudomonadati</taxon>
        <taxon>Myxococcota</taxon>
        <taxon>Myxococcia</taxon>
        <taxon>Myxococcales</taxon>
        <taxon>Cystobacterineae</taxon>
        <taxon>Myxococcaceae</taxon>
        <taxon>Corallococcus</taxon>
    </lineage>
</organism>
<dbReference type="InterPro" id="IPR003661">
    <property type="entry name" value="HisK_dim/P_dom"/>
</dbReference>
<dbReference type="NCBIfam" id="TIGR00229">
    <property type="entry name" value="sensory_box"/>
    <property type="match status" value="2"/>
</dbReference>
<dbReference type="GO" id="GO:0000155">
    <property type="term" value="F:phosphorelay sensor kinase activity"/>
    <property type="evidence" value="ECO:0007669"/>
    <property type="project" value="InterPro"/>
</dbReference>
<dbReference type="PANTHER" id="PTHR43711">
    <property type="entry name" value="TWO-COMPONENT HISTIDINE KINASE"/>
    <property type="match status" value="1"/>
</dbReference>
<dbReference type="SMART" id="SM00387">
    <property type="entry name" value="HATPase_c"/>
    <property type="match status" value="1"/>
</dbReference>